<dbReference type="Proteomes" id="UP000293092">
    <property type="component" value="Unassembled WGS sequence"/>
</dbReference>
<reference evidence="1" key="1">
    <citation type="submission" date="2017-11" db="EMBL/GenBank/DDBJ databases">
        <title>Comparative genomic and phylogenomic analyses of the family Idiomarinaceae.</title>
        <authorList>
            <person name="Liu Y."/>
            <person name="Shao Z."/>
        </authorList>
    </citation>
    <scope>NUCLEOTIDE SEQUENCE</scope>
    <source>
        <strain evidence="1">PIN1</strain>
    </source>
</reference>
<name>A0ACD2HGL6_9GAMM</name>
<accession>A0ACD2HGL6</accession>
<keyword evidence="2" id="KW-1185">Reference proteome</keyword>
<sequence length="644" mass="72246">MLEQLQLWYRHGWIRAIDLSLAQQLAQQLGDDDQATVLLAALTSYQLGRGHPCLDLNQLYVTPEQTLDLPAEHATLESLQECQTPQQLLASVPALANQDSAMQALISSVAVNQTNSPLVLEQQRLYLRRYYRYEQQIKADLAARMASIQPVDVHQLKQVLDELFGRQQSISWQRTACAMAMRSRFTIVTGGPGTGKTYTVVRLLATLQKLRGHQQPLRIRLAAPTGKAAARMSESISNELNTLKTINDVKADIPTEAVTLHRLLGTVPNSRGFRHHQDNPLHADVLIIDEASMVDIEMMAAVVNALPARSRLILLGDKDQLASVEAGAILGQLCEQAEQGHYTPELTAWLNQTTEVALPFDKTDPNGESWRYLQHTTMFHESRRFDPNKGIGKLADEVNRQQCGWLAQWLHDSDAMAAAHVEFDNIRMRAVPRANHPAVQQLVEQGYAPLLQLLQQRPDSADEVVIDTWAKGILKQLEQFQLLTAVREGDWGMHQFNQRISYWLFGDQAAEHGWFEGRPVMVTHNDYSLDLRNGDIGIALRRTSDEPLRVAFPTAEGGIRWLLPSRLTQVDTAFAMTIHKSQGSEFTHTVMILPDHDVPILTKELLYTGITRAKEQFTLLCAQPQLVLKAVERRIQRSGGLANG</sequence>
<evidence type="ECO:0000313" key="2">
    <source>
        <dbReference type="Proteomes" id="UP000293092"/>
    </source>
</evidence>
<comment type="caution">
    <text evidence="1">The sequence shown here is derived from an EMBL/GenBank/DDBJ whole genome shotgun (WGS) entry which is preliminary data.</text>
</comment>
<gene>
    <name evidence="1" type="primary">recD</name>
    <name evidence="1" type="ORF">CWI82_09000</name>
</gene>
<proteinExistence type="predicted"/>
<dbReference type="EMBL" id="PIQJ01000002">
    <property type="protein sequence ID" value="RZQ55509.1"/>
    <property type="molecule type" value="Genomic_DNA"/>
</dbReference>
<protein>
    <submittedName>
        <fullName evidence="1">Exodeoxyribonuclease V subunit alpha</fullName>
    </submittedName>
</protein>
<evidence type="ECO:0000313" key="1">
    <source>
        <dbReference type="EMBL" id="RZQ55509.1"/>
    </source>
</evidence>
<organism evidence="1 2">
    <name type="scientific">Pseudidiomarina tainanensis</name>
    <dbReference type="NCBI Taxonomy" id="502365"/>
    <lineage>
        <taxon>Bacteria</taxon>
        <taxon>Pseudomonadati</taxon>
        <taxon>Pseudomonadota</taxon>
        <taxon>Gammaproteobacteria</taxon>
        <taxon>Alteromonadales</taxon>
        <taxon>Idiomarinaceae</taxon>
        <taxon>Pseudidiomarina</taxon>
    </lineage>
</organism>